<dbReference type="InterPro" id="IPR035963">
    <property type="entry name" value="FERM_2"/>
</dbReference>
<dbReference type="SMART" id="SM00295">
    <property type="entry name" value="B41"/>
    <property type="match status" value="1"/>
</dbReference>
<feature type="region of interest" description="Disordered" evidence="2">
    <location>
        <begin position="472"/>
        <end position="498"/>
    </location>
</feature>
<dbReference type="InterPro" id="IPR052394">
    <property type="entry name" value="LRR-containing"/>
</dbReference>
<dbReference type="SUPFAM" id="SSF52047">
    <property type="entry name" value="RNI-like"/>
    <property type="match status" value="2"/>
</dbReference>
<dbReference type="Gene3D" id="1.20.80.10">
    <property type="match status" value="1"/>
</dbReference>
<dbReference type="SMART" id="SM00368">
    <property type="entry name" value="LRR_RI"/>
    <property type="match status" value="8"/>
</dbReference>
<dbReference type="CDD" id="cd14473">
    <property type="entry name" value="FERM_B-lobe"/>
    <property type="match status" value="1"/>
</dbReference>
<dbReference type="PANTHER" id="PTHR24114:SF2">
    <property type="entry name" value="F-BOX DOMAIN-CONTAINING PROTEIN-RELATED"/>
    <property type="match status" value="1"/>
</dbReference>
<proteinExistence type="predicted"/>
<evidence type="ECO:0000256" key="2">
    <source>
        <dbReference type="SAM" id="MobiDB-lite"/>
    </source>
</evidence>
<protein>
    <submittedName>
        <fullName evidence="4">Putative ribonuclease inhibitor</fullName>
    </submittedName>
</protein>
<evidence type="ECO:0000313" key="5">
    <source>
        <dbReference type="Proteomes" id="UP000192257"/>
    </source>
</evidence>
<name>A0A1X0NJN4_9TRYP</name>
<gene>
    <name evidence="4" type="ORF">TM35_000411710</name>
</gene>
<dbReference type="OrthoDB" id="120976at2759"/>
<dbReference type="InterPro" id="IPR019748">
    <property type="entry name" value="FERM_central"/>
</dbReference>
<dbReference type="VEuPathDB" id="TriTrypDB:TM35_000411710"/>
<reference evidence="4 5" key="1">
    <citation type="submission" date="2017-03" db="EMBL/GenBank/DDBJ databases">
        <title>An alternative strategy for trypanosome survival in the mammalian bloodstream revealed through genome and transcriptome analysis of the ubiquitous bovine parasite Trypanosoma (Megatrypanum) theileri.</title>
        <authorList>
            <person name="Kelly S."/>
            <person name="Ivens A."/>
            <person name="Mott A."/>
            <person name="O'Neill E."/>
            <person name="Emms D."/>
            <person name="Macleod O."/>
            <person name="Voorheis P."/>
            <person name="Matthews J."/>
            <person name="Matthews K."/>
            <person name="Carrington M."/>
        </authorList>
    </citation>
    <scope>NUCLEOTIDE SEQUENCE [LARGE SCALE GENOMIC DNA]</scope>
    <source>
        <strain evidence="4">Edinburgh</strain>
    </source>
</reference>
<evidence type="ECO:0000259" key="3">
    <source>
        <dbReference type="PROSITE" id="PS50057"/>
    </source>
</evidence>
<dbReference type="STRING" id="67003.A0A1X0NJN4"/>
<dbReference type="InterPro" id="IPR001611">
    <property type="entry name" value="Leu-rich_rpt"/>
</dbReference>
<dbReference type="GeneID" id="39989659"/>
<dbReference type="RefSeq" id="XP_028878867.1">
    <property type="nucleotide sequence ID" value="XM_029029879.1"/>
</dbReference>
<feature type="domain" description="FERM" evidence="3">
    <location>
        <begin position="521"/>
        <end position="809"/>
    </location>
</feature>
<evidence type="ECO:0000256" key="1">
    <source>
        <dbReference type="SAM" id="Coils"/>
    </source>
</evidence>
<dbReference type="InterPro" id="IPR032675">
    <property type="entry name" value="LRR_dom_sf"/>
</dbReference>
<dbReference type="Pfam" id="PF00373">
    <property type="entry name" value="FERM_M"/>
    <property type="match status" value="1"/>
</dbReference>
<keyword evidence="1" id="KW-0175">Coiled coil</keyword>
<dbReference type="Gene3D" id="3.80.10.10">
    <property type="entry name" value="Ribonuclease Inhibitor"/>
    <property type="match status" value="3"/>
</dbReference>
<feature type="coiled-coil region" evidence="1">
    <location>
        <begin position="191"/>
        <end position="260"/>
    </location>
</feature>
<dbReference type="PROSITE" id="PS50057">
    <property type="entry name" value="FERM_3"/>
    <property type="match status" value="1"/>
</dbReference>
<dbReference type="InterPro" id="IPR019749">
    <property type="entry name" value="Band_41_domain"/>
</dbReference>
<dbReference type="EMBL" id="NBCO01000041">
    <property type="protein sequence ID" value="ORC84801.1"/>
    <property type="molecule type" value="Genomic_DNA"/>
</dbReference>
<dbReference type="Proteomes" id="UP000192257">
    <property type="component" value="Unassembled WGS sequence"/>
</dbReference>
<dbReference type="SUPFAM" id="SSF47031">
    <property type="entry name" value="Second domain of FERM"/>
    <property type="match status" value="1"/>
</dbReference>
<dbReference type="PANTHER" id="PTHR24114">
    <property type="entry name" value="LEUCINE RICH REPEAT FAMILY PROTEIN"/>
    <property type="match status" value="1"/>
</dbReference>
<sequence length="1387" mass="155816">MSDMKCPSWMSQEDFLRCRTDPYRALDAGQRYVNAIRKNILELEASNKALEAHPVVRLAQSKDNFEKLRSEHLILGDTYHNQLQQRNALLNVAEALRGEKRGLLMDINAARRGVMLRRVEYDAAEAEYRRLEGQQKVRAAQVAVQESQIASLTDLERECDERLAAVRAEFSTLTSTLENVSLQTRSLSSLRKHLETTHAEQKLAAEALEKNVAEREALLQSAVIELWDYKTEMSTRVVSLQRLAENRQDELKRMRRLSEHEMDTLAAQNKSLGDELKTTAEALMHVRNESKMFTNTTREKIALLKLDAQRYTGIVELVEEQNVGLRDAIHRAQEQLRQTTAHTSEKDNINNKNLIEQANFISKVHMELQCTLEDLRIVEAQLCTDCRQQLIGESEPMQDREENKKNISLEHIGDRFSVIPPFSPNDVKKDILLDASSVCGVVALPKAEEEEEELSRLRDALDALNRQLLQERATREGERQLEDERRTNRDAIEESTRRADAERLRLERQDATKKDAGEVVLTYTVQFVDGSQKRVDAFPSDTVDALISRVALRAGILKYDRFHLAQLVEEGGIVGTVYRHLQRDSTLLAEGVTPQTVLLLRIKHYKRPLLWDDPVVQEWFFRQLQQHVVCEYYPVGEAVAVRLASYELQAVFGDYTAQKALLYFDQVGLEAYLPMSVSAHTYDYWQQRLAANHRYRSGLTASQARTGYIDVLSTTPWWGFTFFDVRDRDNRPFLAGVAEDGLYIFSTTKQECLDEISFTDLLGWEKCHTGVVVRRRGSSKMTLYGTSQLQAKEMVDLLNEYYMLLPQNARDELCIDIMNMEVVRTTVGNPTLFEFPVVHRPLPLLYESRVEFLKAAYMSFCTELDEFGRQRAPIPALLQAMDHAVDNNTTLHTLDLSGCDPPLDDSHFSALADIFHYAMLEYEPSYRDDRWSENVTITTLLLSQPSAMRQLLTALSVPKISSFAAALPSLQTLDISYVSIDNAAEHLGRALCSGAKQLQRLVLTGCRIGARALQSLLLLFDCQHPSALEHLILEDNFLTHAALHPLCEVIMSGRTVLVELNVAFNRIEPSGIEALVKAVRVAPRLHVLDVSGNPGLHPPSTRAYALVARDTGITRLSLRSCNLQFPQFDLLDTELASNSDITELDLSLNPIGKGVDILAAKEMFRFLRGFGSVNHVEELRMNECSLSEGEVSDALGAALGVNRTLRRVELRGNGLACKTGFLSPLFSDAAGTHPALCVLDLCENNISYAGCMQLFASLVRSSSLRELHMSGNNMGVTTEPASYAELVALLENSASLQVISLSNTGLRDEALQQLGEGLSRNTSVHSLTASGNVFTPLGIAGFARLIQYNTALKTLDLSTEALREDEAVYVDTLRLLSSAGKLDEVLL</sequence>
<dbReference type="Gene3D" id="3.10.20.90">
    <property type="entry name" value="Phosphatidylinositol 3-kinase Catalytic Subunit, Chain A, domain 1"/>
    <property type="match status" value="1"/>
</dbReference>
<comment type="caution">
    <text evidence="4">The sequence shown here is derived from an EMBL/GenBank/DDBJ whole genome shotgun (WGS) entry which is preliminary data.</text>
</comment>
<dbReference type="InterPro" id="IPR000299">
    <property type="entry name" value="FERM_domain"/>
</dbReference>
<dbReference type="InterPro" id="IPR014352">
    <property type="entry name" value="FERM/acyl-CoA-bd_prot_sf"/>
</dbReference>
<dbReference type="Pfam" id="PF13516">
    <property type="entry name" value="LRR_6"/>
    <property type="match status" value="1"/>
</dbReference>
<organism evidence="4 5">
    <name type="scientific">Trypanosoma theileri</name>
    <dbReference type="NCBI Taxonomy" id="67003"/>
    <lineage>
        <taxon>Eukaryota</taxon>
        <taxon>Discoba</taxon>
        <taxon>Euglenozoa</taxon>
        <taxon>Kinetoplastea</taxon>
        <taxon>Metakinetoplastina</taxon>
        <taxon>Trypanosomatida</taxon>
        <taxon>Trypanosomatidae</taxon>
        <taxon>Trypanosoma</taxon>
    </lineage>
</organism>
<keyword evidence="5" id="KW-1185">Reference proteome</keyword>
<accession>A0A1X0NJN4</accession>
<evidence type="ECO:0000313" key="4">
    <source>
        <dbReference type="EMBL" id="ORC84801.1"/>
    </source>
</evidence>